<organism evidence="3 4">
    <name type="scientific">Salmo salar</name>
    <name type="common">Atlantic salmon</name>
    <dbReference type="NCBI Taxonomy" id="8030"/>
    <lineage>
        <taxon>Eukaryota</taxon>
        <taxon>Metazoa</taxon>
        <taxon>Chordata</taxon>
        <taxon>Craniata</taxon>
        <taxon>Vertebrata</taxon>
        <taxon>Euteleostomi</taxon>
        <taxon>Actinopterygii</taxon>
        <taxon>Neopterygii</taxon>
        <taxon>Teleostei</taxon>
        <taxon>Protacanthopterygii</taxon>
        <taxon>Salmoniformes</taxon>
        <taxon>Salmonidae</taxon>
        <taxon>Salmoninae</taxon>
        <taxon>Salmo</taxon>
    </lineage>
</organism>
<name>A0ABM3E5A7_SALSA</name>
<dbReference type="InterPro" id="IPR051438">
    <property type="entry name" value="RNF_E3_ubiq-protein_ligase"/>
</dbReference>
<evidence type="ECO:0000313" key="3">
    <source>
        <dbReference type="Proteomes" id="UP001652741"/>
    </source>
</evidence>
<dbReference type="InterPro" id="IPR025883">
    <property type="entry name" value="Cadherin-like_domain"/>
</dbReference>
<feature type="compositionally biased region" description="Low complexity" evidence="1">
    <location>
        <begin position="880"/>
        <end position="893"/>
    </location>
</feature>
<dbReference type="Pfam" id="PF12733">
    <property type="entry name" value="Cadherin-like"/>
    <property type="match status" value="2"/>
</dbReference>
<sequence>MDNCDLEKLAISGQTLQPAFKADVTTYKVTVTSDVDRVTLDLLTSDCGACYKIRCGDGSKSIRLNDGLNLVEIEVVAEDGTSKKYCIEVTKLSARTAELSDLTIEGNVQLQPTFSANIYDYSSTVPFYCNSVTILPKVPDRNMKVSVNEESDSQPSLLTVGETSLSIKVLSADGSNSQMYYVLVIREQIPMAVSFSDVKEQVYYECPVTLTALYRPISINQSDPQHLFSAPYIDMLARRSKVDPLNECPLGDRWKVLEHDLDKTMSSALVKCFFAYRGCESVMKLAEVGSHALECPHKPSADLDQKDVTETSWYKKHFASSTCLEIETKHTLEVHNWEKRLQKAIGQDSADNLCSLAQDNLKLYRERLPKPGDLLQYEDGQSPLDCLEQAAVHYASAIKLKPRDPRLHFLLGLALEEQHYAAEMYGLRRKADGDVEDLSSAKYTARQDDILAVCKLHGFPGTPTMENQLQALDTEYHQLKEQGQSGKADYIQTLFIFLSKKAGKDGSAGVGDEESCIHRALLKYLDAWSLNKDFWEYNLHVGRMLLLQKRNTEALQHLQTGLALRPSQPALRFFTGLALLLQEEASEAVEEEAALFLQQGLEHVIAQYCNTENNYSGLEQSVTDPLSSVRTQFLRGCLTLGALLHQKNTLSQKPMSAEQVYHSVVVLAARGVCRCVCRDEVAQQLEWVLLDAHFALLQSLIQQKKAAGLTQGQGKQGETERQAWVTKRCQALTGLILLTSIPACRELLDMQEKVCQVAVVTAPRDSHALCLLGLAQLAQCDNDHSAQRLEGAIANACLSFQASIELEDKPQSGEPPTQLTSETNKQQWWQDRLAADKEKAVKETDSQGAGGGGSGPSDTAVAAGRGCGRGMGGPAGGGTAAAAKTPTRGGKTAPLAKNTPSTAPPAKNTVSPASRGQGGAAKTLGPAKPSSSKTQLISPSKSKPDCSPSPAKPGPTEESAVAESGNGLPKARLNHRSHAPRLGLARALSRSADSHDQARQLYQEVITMAPEVHDAYIELAEMLGQSDPLAAVEVYCRFPLKPVSEQNFDDAFITGEIVRILMKQGLYEHPELGHNLIAYGKVMGLGCLEKYIDILEGKFMSSLLKRVYAGIHDKSVEDKDLQDFFKFKCWI</sequence>
<dbReference type="RefSeq" id="XP_045566240.1">
    <property type="nucleotide sequence ID" value="XM_045710284.1"/>
</dbReference>
<feature type="compositionally biased region" description="Gly residues" evidence="1">
    <location>
        <begin position="865"/>
        <end position="879"/>
    </location>
</feature>
<accession>A0ABM3E5A7</accession>
<dbReference type="Proteomes" id="UP001652741">
    <property type="component" value="Chromosome ssa28"/>
</dbReference>
<dbReference type="SUPFAM" id="SSF48452">
    <property type="entry name" value="TPR-like"/>
    <property type="match status" value="1"/>
</dbReference>
<proteinExistence type="predicted"/>
<feature type="compositionally biased region" description="Basic and acidic residues" evidence="1">
    <location>
        <begin position="835"/>
        <end position="845"/>
    </location>
</feature>
<dbReference type="GeneID" id="106590859"/>
<evidence type="ECO:0000256" key="1">
    <source>
        <dbReference type="SAM" id="MobiDB-lite"/>
    </source>
</evidence>
<keyword evidence="3" id="KW-1185">Reference proteome</keyword>
<feature type="domain" description="Cadherin-like beta-sandwich-like" evidence="2">
    <location>
        <begin position="9"/>
        <end position="91"/>
    </location>
</feature>
<feature type="compositionally biased region" description="Polar residues" evidence="1">
    <location>
        <begin position="814"/>
        <end position="827"/>
    </location>
</feature>
<protein>
    <submittedName>
        <fullName evidence="4">Uncharacterized protein isoform X1</fullName>
    </submittedName>
</protein>
<dbReference type="PANTHER" id="PTHR46016:SF1">
    <property type="entry name" value="RING-TYPE DOMAIN-CONTAINING PROTEIN"/>
    <property type="match status" value="1"/>
</dbReference>
<dbReference type="Gene3D" id="1.25.40.10">
    <property type="entry name" value="Tetratricopeptide repeat domain"/>
    <property type="match status" value="1"/>
</dbReference>
<feature type="region of interest" description="Disordered" evidence="1">
    <location>
        <begin position="835"/>
        <end position="974"/>
    </location>
</feature>
<feature type="domain" description="Cadherin-like beta-sandwich-like" evidence="2">
    <location>
        <begin position="99"/>
        <end position="187"/>
    </location>
</feature>
<evidence type="ECO:0000259" key="2">
    <source>
        <dbReference type="Pfam" id="PF12733"/>
    </source>
</evidence>
<dbReference type="SUPFAM" id="SSF49599">
    <property type="entry name" value="TRAF domain-like"/>
    <property type="match status" value="1"/>
</dbReference>
<gene>
    <name evidence="4" type="primary">LOC106590859</name>
</gene>
<dbReference type="InterPro" id="IPR011990">
    <property type="entry name" value="TPR-like_helical_dom_sf"/>
</dbReference>
<feature type="region of interest" description="Disordered" evidence="1">
    <location>
        <begin position="808"/>
        <end position="827"/>
    </location>
</feature>
<reference evidence="4" key="1">
    <citation type="submission" date="2025-08" db="UniProtKB">
        <authorList>
            <consortium name="RefSeq"/>
        </authorList>
    </citation>
    <scope>IDENTIFICATION</scope>
</reference>
<evidence type="ECO:0000313" key="4">
    <source>
        <dbReference type="RefSeq" id="XP_045566240.1"/>
    </source>
</evidence>
<dbReference type="PANTHER" id="PTHR46016">
    <property type="entry name" value="ZINC FINGER, RING/FYVE/PHD-TYPE"/>
    <property type="match status" value="1"/>
</dbReference>
<feature type="compositionally biased region" description="Low complexity" evidence="1">
    <location>
        <begin position="938"/>
        <end position="949"/>
    </location>
</feature>